<dbReference type="InterPro" id="IPR020579">
    <property type="entry name" value="Exonuc_VII_lsu_C"/>
</dbReference>
<evidence type="ECO:0000313" key="9">
    <source>
        <dbReference type="EMBL" id="OUQ32341.1"/>
    </source>
</evidence>
<feature type="domain" description="Exonuclease VII large subunit C-terminal" evidence="7">
    <location>
        <begin position="125"/>
        <end position="414"/>
    </location>
</feature>
<keyword evidence="4 5" id="KW-0269">Exonuclease</keyword>
<gene>
    <name evidence="5" type="primary">xseA</name>
    <name evidence="9" type="ORF">B5E75_12365</name>
</gene>
<dbReference type="GO" id="GO:0006308">
    <property type="term" value="P:DNA catabolic process"/>
    <property type="evidence" value="ECO:0007669"/>
    <property type="project" value="UniProtKB-UniRule"/>
</dbReference>
<evidence type="ECO:0000259" key="8">
    <source>
        <dbReference type="Pfam" id="PF13742"/>
    </source>
</evidence>
<dbReference type="PANTHER" id="PTHR30008:SF0">
    <property type="entry name" value="EXODEOXYRIBONUCLEASE 7 LARGE SUBUNIT"/>
    <property type="match status" value="1"/>
</dbReference>
<evidence type="ECO:0000256" key="3">
    <source>
        <dbReference type="ARBA" id="ARBA00022801"/>
    </source>
</evidence>
<proteinExistence type="inferred from homology"/>
<dbReference type="Pfam" id="PF02601">
    <property type="entry name" value="Exonuc_VII_L"/>
    <property type="match status" value="1"/>
</dbReference>
<dbReference type="GO" id="GO:0005737">
    <property type="term" value="C:cytoplasm"/>
    <property type="evidence" value="ECO:0007669"/>
    <property type="project" value="UniProtKB-SubCell"/>
</dbReference>
<comment type="similarity">
    <text evidence="5 6">Belongs to the XseA family.</text>
</comment>
<keyword evidence="1 5" id="KW-0963">Cytoplasm</keyword>
<comment type="catalytic activity">
    <reaction evidence="5 6">
        <text>Exonucleolytic cleavage in either 5'- to 3'- or 3'- to 5'-direction to yield nucleoside 5'-phosphates.</text>
        <dbReference type="EC" id="3.1.11.6"/>
    </reaction>
</comment>
<reference evidence="9 10" key="1">
    <citation type="journal article" date="2018" name="BMC Genomics">
        <title>Whole genome sequencing and function prediction of 133 gut anaerobes isolated from chicken caecum in pure cultures.</title>
        <authorList>
            <person name="Medvecky M."/>
            <person name="Cejkova D."/>
            <person name="Polansky O."/>
            <person name="Karasova D."/>
            <person name="Kubasova T."/>
            <person name="Cizek A."/>
            <person name="Rychlik I."/>
        </authorList>
    </citation>
    <scope>NUCLEOTIDE SEQUENCE [LARGE SCALE GENOMIC DNA]</scope>
    <source>
        <strain evidence="9 10">An13</strain>
    </source>
</reference>
<dbReference type="OrthoDB" id="9802795at2"/>
<protein>
    <recommendedName>
        <fullName evidence="5">Exodeoxyribonuclease 7 large subunit</fullName>
        <ecNumber evidence="5">3.1.11.6</ecNumber>
    </recommendedName>
    <alternativeName>
        <fullName evidence="5">Exodeoxyribonuclease VII large subunit</fullName>
        <shortName evidence="5">Exonuclease VII large subunit</shortName>
    </alternativeName>
</protein>
<accession>A0A1Y4STN7</accession>
<name>A0A1Y4STN7_9FIRM</name>
<dbReference type="RefSeq" id="WP_087359683.1">
    <property type="nucleotide sequence ID" value="NZ_AP031415.1"/>
</dbReference>
<dbReference type="CDD" id="cd04489">
    <property type="entry name" value="ExoVII_LU_OBF"/>
    <property type="match status" value="1"/>
</dbReference>
<dbReference type="NCBIfam" id="TIGR00237">
    <property type="entry name" value="xseA"/>
    <property type="match status" value="1"/>
</dbReference>
<comment type="subcellular location">
    <subcellularLocation>
        <location evidence="5 6">Cytoplasm</location>
    </subcellularLocation>
</comment>
<dbReference type="InterPro" id="IPR025824">
    <property type="entry name" value="OB-fold_nuc-bd_dom"/>
</dbReference>
<keyword evidence="3 5" id="KW-0378">Hydrolase</keyword>
<evidence type="ECO:0000313" key="10">
    <source>
        <dbReference type="Proteomes" id="UP000195305"/>
    </source>
</evidence>
<comment type="caution">
    <text evidence="9">The sequence shown here is derived from an EMBL/GenBank/DDBJ whole genome shotgun (WGS) entry which is preliminary data.</text>
</comment>
<evidence type="ECO:0000256" key="2">
    <source>
        <dbReference type="ARBA" id="ARBA00022722"/>
    </source>
</evidence>
<keyword evidence="2 5" id="KW-0540">Nuclease</keyword>
<dbReference type="GO" id="GO:0003676">
    <property type="term" value="F:nucleic acid binding"/>
    <property type="evidence" value="ECO:0007669"/>
    <property type="project" value="InterPro"/>
</dbReference>
<organism evidence="9 10">
    <name type="scientific">Massilimicrobiota timonensis</name>
    <dbReference type="NCBI Taxonomy" id="1776392"/>
    <lineage>
        <taxon>Bacteria</taxon>
        <taxon>Bacillati</taxon>
        <taxon>Bacillota</taxon>
        <taxon>Erysipelotrichia</taxon>
        <taxon>Erysipelotrichales</taxon>
        <taxon>Erysipelotrichaceae</taxon>
        <taxon>Massilimicrobiota</taxon>
    </lineage>
</organism>
<sequence length="417" mass="48580">MDIQKYISVQTLNKYIKAKFDQDASLRNVYITGEISNFRPHPSGHLYFTLKDDHARVSAIMFYSNARKLSFQVENGMKVYIRAYVSVYEPSGDYQLYVQSMEQDGLGKLYVEFENLKKKLSQEGLFDAQHKKSIPPFPKAIAVLSAKNGDAVQDFIKISHDRFPFTRIVLFPIPVQGKNAYLKIIQTLSQVDSLGFDFIVITRGGGTIEDLWNFNEEALARQIYACQTPIISAVGHEMDFTICDFVSDVRCATPSEAAMFATPDQKELKKHLYELQQQLTYRMKQYLHIHQQKLDRLKNSYFLNTPEALYSQEILRLTHLKDQLFYHFKVLDLKVYQQLLEYQKLLKQKMDQKIQQQNYKTQQLIVQLDALSPLKVMQRGYTLIKKDQKLMKSKNDVQTNDIVDIQFYDGVRKAQIK</sequence>
<dbReference type="PANTHER" id="PTHR30008">
    <property type="entry name" value="EXODEOXYRIBONUCLEASE 7 LARGE SUBUNIT"/>
    <property type="match status" value="1"/>
</dbReference>
<evidence type="ECO:0000259" key="7">
    <source>
        <dbReference type="Pfam" id="PF02601"/>
    </source>
</evidence>
<dbReference type="Pfam" id="PF13742">
    <property type="entry name" value="tRNA_anti_2"/>
    <property type="match status" value="1"/>
</dbReference>
<dbReference type="HAMAP" id="MF_00378">
    <property type="entry name" value="Exonuc_7_L"/>
    <property type="match status" value="1"/>
</dbReference>
<feature type="domain" description="OB-fold nucleic acid binding" evidence="8">
    <location>
        <begin position="7"/>
        <end position="102"/>
    </location>
</feature>
<comment type="subunit">
    <text evidence="5">Heterooligomer composed of large and small subunits.</text>
</comment>
<dbReference type="AlphaFoldDB" id="A0A1Y4STN7"/>
<dbReference type="GO" id="GO:0009318">
    <property type="term" value="C:exodeoxyribonuclease VII complex"/>
    <property type="evidence" value="ECO:0007669"/>
    <property type="project" value="UniProtKB-UniRule"/>
</dbReference>
<dbReference type="InterPro" id="IPR003753">
    <property type="entry name" value="Exonuc_VII_L"/>
</dbReference>
<evidence type="ECO:0000256" key="5">
    <source>
        <dbReference type="HAMAP-Rule" id="MF_00378"/>
    </source>
</evidence>
<evidence type="ECO:0000256" key="6">
    <source>
        <dbReference type="RuleBase" id="RU004355"/>
    </source>
</evidence>
<comment type="function">
    <text evidence="5">Bidirectionally degrades single-stranded DNA into large acid-insoluble oligonucleotides, which are then degraded further into small acid-soluble oligonucleotides.</text>
</comment>
<evidence type="ECO:0000256" key="4">
    <source>
        <dbReference type="ARBA" id="ARBA00022839"/>
    </source>
</evidence>
<evidence type="ECO:0000256" key="1">
    <source>
        <dbReference type="ARBA" id="ARBA00022490"/>
    </source>
</evidence>
<dbReference type="EMBL" id="NFLJ01000043">
    <property type="protein sequence ID" value="OUQ32341.1"/>
    <property type="molecule type" value="Genomic_DNA"/>
</dbReference>
<dbReference type="EC" id="3.1.11.6" evidence="5"/>
<keyword evidence="10" id="KW-1185">Reference proteome</keyword>
<dbReference type="GO" id="GO:0008855">
    <property type="term" value="F:exodeoxyribonuclease VII activity"/>
    <property type="evidence" value="ECO:0007669"/>
    <property type="project" value="UniProtKB-UniRule"/>
</dbReference>
<dbReference type="Proteomes" id="UP000195305">
    <property type="component" value="Unassembled WGS sequence"/>
</dbReference>